<keyword evidence="2" id="KW-1185">Reference proteome</keyword>
<comment type="caution">
    <text evidence="1">The sequence shown here is derived from an EMBL/GenBank/DDBJ whole genome shotgun (WGS) entry which is preliminary data.</text>
</comment>
<reference evidence="1 2" key="1">
    <citation type="journal article" date="2001" name="Int. J. Syst. Evol. Microbiol.">
        <title>Agreia bicolorata gen. nov., sp. nov., to accommodate actinobacteria isolated from narrow reed grass infected by the nematode Heteroanguina graminophila.</title>
        <authorList>
            <person name="Evtushenko L.I."/>
            <person name="Dorofeeva L.V."/>
            <person name="Dobrovolskaya T.G."/>
            <person name="Streshinskaya G.M."/>
            <person name="Subbotin S.A."/>
            <person name="Tiedje J.M."/>
        </authorList>
    </citation>
    <scope>NUCLEOTIDE SEQUENCE [LARGE SCALE GENOMIC DNA]</scope>
    <source>
        <strain evidence="1 2">VKM Ac-1804</strain>
    </source>
</reference>
<accession>A0ABR5CFG8</accession>
<dbReference type="EMBL" id="JYFC01000003">
    <property type="protein sequence ID" value="KJC64359.1"/>
    <property type="molecule type" value="Genomic_DNA"/>
</dbReference>
<gene>
    <name evidence="1" type="ORF">TZ00_07870</name>
</gene>
<evidence type="ECO:0000313" key="2">
    <source>
        <dbReference type="Proteomes" id="UP000032503"/>
    </source>
</evidence>
<dbReference type="Proteomes" id="UP000032503">
    <property type="component" value="Unassembled WGS sequence"/>
</dbReference>
<evidence type="ECO:0008006" key="3">
    <source>
        <dbReference type="Google" id="ProtNLM"/>
    </source>
</evidence>
<evidence type="ECO:0000313" key="1">
    <source>
        <dbReference type="EMBL" id="KJC64359.1"/>
    </source>
</evidence>
<dbReference type="Pfam" id="PF08843">
    <property type="entry name" value="AbiEii"/>
    <property type="match status" value="1"/>
</dbReference>
<protein>
    <recommendedName>
        <fullName evidence="3">Nucleotidyl transferase AbiEii toxin, Type IV TA system</fullName>
    </recommendedName>
</protein>
<dbReference type="InterPro" id="IPR014942">
    <property type="entry name" value="AbiEii"/>
</dbReference>
<proteinExistence type="predicted"/>
<sequence length="301" mass="32724">MAKPDEYATPAATWTAIRAASGKASVDRGVPKQDLLNLQLFDRFLARVFSSMDSPFILKGGTRMLAFIPRARATVDVDLETSISDIASAVTQLERLVDIDIGDRLRFTLLKQQRRQISNDQPNITMVSLTFEAAGLGQIVKVDLAVHDRAGLATVRASPVFRVPLARSVPTPECVMIAIEQQIADKVAAMMESHHGGPDGRSSRAKDLVDLALIAQHLSCDAKLLREALKVQILERKLTPFTLVTASPAIQKGYSTAARKAAGLHLTWQEAEDLTNRLIGPILDGTTMTGIWNPHGGGWQA</sequence>
<organism evidence="1 2">
    <name type="scientific">Agreia bicolorata</name>
    <dbReference type="NCBI Taxonomy" id="110935"/>
    <lineage>
        <taxon>Bacteria</taxon>
        <taxon>Bacillati</taxon>
        <taxon>Actinomycetota</taxon>
        <taxon>Actinomycetes</taxon>
        <taxon>Micrococcales</taxon>
        <taxon>Microbacteriaceae</taxon>
        <taxon>Agreia</taxon>
    </lineage>
</organism>
<dbReference type="RefSeq" id="WP_044440695.1">
    <property type="nucleotide sequence ID" value="NZ_JYFC01000003.1"/>
</dbReference>
<name>A0ABR5CFG8_9MICO</name>